<reference evidence="7" key="2">
    <citation type="journal article" date="2022" name="Microbiol. Resour. Announc.">
        <title>Genome Sequence of Cupriavidus campinensis Strain G5, a Member of a Bacterial Consortium Capable of Polyethylene Degradation.</title>
        <authorList>
            <person name="Schneider B."/>
            <person name="Pfeiffer F."/>
            <person name="Dyall-Smith M."/>
            <person name="Kunte H.J."/>
        </authorList>
    </citation>
    <scope>NUCLEOTIDE SEQUENCE</scope>
    <source>
        <strain evidence="7">G5</strain>
    </source>
</reference>
<reference evidence="6 8" key="1">
    <citation type="submission" date="2019-05" db="EMBL/GenBank/DDBJ databases">
        <title>Whole genome sequence analysis of Cupriavidus campinensis S14E4C strain.</title>
        <authorList>
            <person name="Abbaszade G."/>
            <person name="Szabo A."/>
            <person name="Toumi M."/>
            <person name="Toth E."/>
        </authorList>
    </citation>
    <scope>NUCLEOTIDE SEQUENCE [LARGE SCALE GENOMIC DNA]</scope>
    <source>
        <strain evidence="6 8">S14E4C</strain>
    </source>
</reference>
<keyword evidence="5" id="KW-0732">Signal</keyword>
<feature type="signal peptide" evidence="5">
    <location>
        <begin position="1"/>
        <end position="24"/>
    </location>
</feature>
<dbReference type="PROSITE" id="PS50088">
    <property type="entry name" value="ANK_REPEAT"/>
    <property type="match status" value="2"/>
</dbReference>
<dbReference type="PROSITE" id="PS50297">
    <property type="entry name" value="ANK_REP_REGION"/>
    <property type="match status" value="2"/>
</dbReference>
<feature type="repeat" description="ANK" evidence="3">
    <location>
        <begin position="156"/>
        <end position="188"/>
    </location>
</feature>
<dbReference type="EMBL" id="CP097330">
    <property type="protein sequence ID" value="URF05604.1"/>
    <property type="molecule type" value="Genomic_DNA"/>
</dbReference>
<dbReference type="EMBL" id="VCIZ01000001">
    <property type="protein sequence ID" value="TSP14358.1"/>
    <property type="molecule type" value="Genomic_DNA"/>
</dbReference>
<dbReference type="Proteomes" id="UP001056132">
    <property type="component" value="Chromosome 1"/>
</dbReference>
<evidence type="ECO:0000313" key="7">
    <source>
        <dbReference type="EMBL" id="URF05604.1"/>
    </source>
</evidence>
<feature type="repeat" description="ANK" evidence="3">
    <location>
        <begin position="123"/>
        <end position="155"/>
    </location>
</feature>
<keyword evidence="2 3" id="KW-0040">ANK repeat</keyword>
<dbReference type="InterPro" id="IPR002110">
    <property type="entry name" value="Ankyrin_rpt"/>
</dbReference>
<accession>A0AAE9I1S1</accession>
<evidence type="ECO:0000256" key="5">
    <source>
        <dbReference type="SAM" id="SignalP"/>
    </source>
</evidence>
<keyword evidence="8" id="KW-1185">Reference proteome</keyword>
<reference evidence="7" key="3">
    <citation type="submission" date="2022-05" db="EMBL/GenBank/DDBJ databases">
        <authorList>
            <person name="Kunte H.-J."/>
        </authorList>
    </citation>
    <scope>NUCLEOTIDE SEQUENCE</scope>
    <source>
        <strain evidence="7">G5</strain>
    </source>
</reference>
<dbReference type="Gene3D" id="1.25.40.20">
    <property type="entry name" value="Ankyrin repeat-containing domain"/>
    <property type="match status" value="1"/>
</dbReference>
<dbReference type="PANTHER" id="PTHR24198">
    <property type="entry name" value="ANKYRIN REPEAT AND PROTEIN KINASE DOMAIN-CONTAINING PROTEIN"/>
    <property type="match status" value="1"/>
</dbReference>
<evidence type="ECO:0000256" key="4">
    <source>
        <dbReference type="SAM" id="MobiDB-lite"/>
    </source>
</evidence>
<dbReference type="Pfam" id="PF12796">
    <property type="entry name" value="Ank_2"/>
    <property type="match status" value="2"/>
</dbReference>
<dbReference type="SUPFAM" id="SSF48403">
    <property type="entry name" value="Ankyrin repeat"/>
    <property type="match status" value="1"/>
</dbReference>
<gene>
    <name evidence="6" type="ORF">FGG12_01480</name>
    <name evidence="7" type="ORF">M5D45_07335</name>
</gene>
<proteinExistence type="predicted"/>
<dbReference type="PANTHER" id="PTHR24198:SF165">
    <property type="entry name" value="ANKYRIN REPEAT-CONTAINING PROTEIN-RELATED"/>
    <property type="match status" value="1"/>
</dbReference>
<evidence type="ECO:0000256" key="2">
    <source>
        <dbReference type="ARBA" id="ARBA00023043"/>
    </source>
</evidence>
<protein>
    <submittedName>
        <fullName evidence="7">Ankyrin repeat domain-containing protein</fullName>
    </submittedName>
</protein>
<evidence type="ECO:0000256" key="3">
    <source>
        <dbReference type="PROSITE-ProRule" id="PRU00023"/>
    </source>
</evidence>
<dbReference type="SMART" id="SM00248">
    <property type="entry name" value="ANK"/>
    <property type="match status" value="4"/>
</dbReference>
<dbReference type="Proteomes" id="UP000318943">
    <property type="component" value="Unassembled WGS sequence"/>
</dbReference>
<dbReference type="PRINTS" id="PR01415">
    <property type="entry name" value="ANKYRIN"/>
</dbReference>
<sequence length="248" mass="26773">MLDMKIVRGVVAALMLGAATASWAAPADDMRKAVEFDDANTVQKLLARGVDPNLTDARGNPMLVVALREKSIKVATVLIKAKNIDFDKTNPAGENALMMASLQGELDMVKLMVDGEEAEINKKGWAPLHYAASNGHNEVVKYLVDHAAYIDAESPNGTTPLMMAARGGHIDTVKLLLDEGADLRLKNQQSMTAIDFAEQYNQKEIADGLKSRWQKLYGAVPAPAPKPVPYNPSGSPGAPNKQPQPKPY</sequence>
<dbReference type="RefSeq" id="WP_144195485.1">
    <property type="nucleotide sequence ID" value="NZ_CAJPVH010000078.1"/>
</dbReference>
<feature type="chain" id="PRO_5042260419" evidence="5">
    <location>
        <begin position="25"/>
        <end position="248"/>
    </location>
</feature>
<organism evidence="7 9">
    <name type="scientific">Cupriavidus campinensis</name>
    <dbReference type="NCBI Taxonomy" id="151783"/>
    <lineage>
        <taxon>Bacteria</taxon>
        <taxon>Pseudomonadati</taxon>
        <taxon>Pseudomonadota</taxon>
        <taxon>Betaproteobacteria</taxon>
        <taxon>Burkholderiales</taxon>
        <taxon>Burkholderiaceae</taxon>
        <taxon>Cupriavidus</taxon>
    </lineage>
</organism>
<dbReference type="GO" id="GO:0005737">
    <property type="term" value="C:cytoplasm"/>
    <property type="evidence" value="ECO:0007669"/>
    <property type="project" value="TreeGrafter"/>
</dbReference>
<keyword evidence="1" id="KW-0677">Repeat</keyword>
<dbReference type="KEGG" id="ccam:M5D45_07335"/>
<dbReference type="AlphaFoldDB" id="A0AAE9I1S1"/>
<evidence type="ECO:0000313" key="6">
    <source>
        <dbReference type="EMBL" id="TSP14358.1"/>
    </source>
</evidence>
<evidence type="ECO:0000313" key="8">
    <source>
        <dbReference type="Proteomes" id="UP000318943"/>
    </source>
</evidence>
<dbReference type="InterPro" id="IPR036770">
    <property type="entry name" value="Ankyrin_rpt-contain_sf"/>
</dbReference>
<name>A0AAE9I1S1_9BURK</name>
<evidence type="ECO:0000256" key="1">
    <source>
        <dbReference type="ARBA" id="ARBA00022737"/>
    </source>
</evidence>
<evidence type="ECO:0000313" key="9">
    <source>
        <dbReference type="Proteomes" id="UP001056132"/>
    </source>
</evidence>
<feature type="region of interest" description="Disordered" evidence="4">
    <location>
        <begin position="221"/>
        <end position="248"/>
    </location>
</feature>